<dbReference type="STRING" id="1184609.KILIM_055_00390"/>
<dbReference type="GO" id="GO:0016791">
    <property type="term" value="F:phosphatase activity"/>
    <property type="evidence" value="ECO:0007669"/>
    <property type="project" value="TreeGrafter"/>
</dbReference>
<dbReference type="Pfam" id="PF00300">
    <property type="entry name" value="His_Phos_1"/>
    <property type="match status" value="1"/>
</dbReference>
<reference evidence="3 4" key="1">
    <citation type="submission" date="2012-08" db="EMBL/GenBank/DDBJ databases">
        <title>Whole genome shotgun sequence of Kineosphaera limosa NBRC 100340.</title>
        <authorList>
            <person name="Yoshida I."/>
            <person name="Isaki S."/>
            <person name="Hosoyama A."/>
            <person name="Tsuchikane K."/>
            <person name="Katsumata H."/>
            <person name="Ando Y."/>
            <person name="Ohji S."/>
            <person name="Hamada M."/>
            <person name="Tamura T."/>
            <person name="Yamazoe A."/>
            <person name="Yamazaki S."/>
            <person name="Fujita N."/>
        </authorList>
    </citation>
    <scope>NUCLEOTIDE SEQUENCE [LARGE SCALE GENOMIC DNA]</scope>
    <source>
        <strain evidence="3 4">NBRC 100340</strain>
    </source>
</reference>
<proteinExistence type="predicted"/>
<dbReference type="PANTHER" id="PTHR48100">
    <property type="entry name" value="BROAD-SPECIFICITY PHOSPHATASE YOR283W-RELATED"/>
    <property type="match status" value="1"/>
</dbReference>
<dbReference type="eggNOG" id="COG0406">
    <property type="taxonomic scope" value="Bacteria"/>
</dbReference>
<sequence length="221" mass="23800">MTWGLNSGGAPIRRLAIVRHGITDHNASTIWQGHLDTSLNATGQAQAHAAARALSRMEPVFVRSSDLRRARHTAEAIAAACGLELVIDERLREIDVGAWQGMAQHEVVQHYSQLWEAINGGQDLARGEHGESVADVVRRARPAVDDAIAALPEGELGLLVTHGVTARALVADLIGLDQTQAWTAFTGLRNCHWALLHETPTGWRLAHWNDGPTAADGGDFG</sequence>
<dbReference type="InterPro" id="IPR050275">
    <property type="entry name" value="PGM_Phosphatase"/>
</dbReference>
<evidence type="ECO:0000256" key="2">
    <source>
        <dbReference type="PIRSR" id="PIRSR613078-2"/>
    </source>
</evidence>
<dbReference type="PANTHER" id="PTHR48100:SF62">
    <property type="entry name" value="GLUCOSYL-3-PHOSPHOGLYCERATE PHOSPHATASE"/>
    <property type="match status" value="1"/>
</dbReference>
<dbReference type="SMART" id="SM00855">
    <property type="entry name" value="PGAM"/>
    <property type="match status" value="1"/>
</dbReference>
<dbReference type="Gene3D" id="3.40.50.1240">
    <property type="entry name" value="Phosphoglycerate mutase-like"/>
    <property type="match status" value="1"/>
</dbReference>
<dbReference type="AlphaFoldDB" id="K6WT97"/>
<protein>
    <submittedName>
        <fullName evidence="3">Phosphoglycerate mutase family protein</fullName>
    </submittedName>
</protein>
<dbReference type="InterPro" id="IPR013078">
    <property type="entry name" value="His_Pase_superF_clade-1"/>
</dbReference>
<feature type="binding site" evidence="2">
    <location>
        <begin position="19"/>
        <end position="26"/>
    </location>
    <ligand>
        <name>substrate</name>
    </ligand>
</feature>
<dbReference type="EMBL" id="BAHD01000055">
    <property type="protein sequence ID" value="GAB97071.1"/>
    <property type="molecule type" value="Genomic_DNA"/>
</dbReference>
<feature type="active site" description="Proton donor/acceptor" evidence="1">
    <location>
        <position position="93"/>
    </location>
</feature>
<dbReference type="GO" id="GO:0005737">
    <property type="term" value="C:cytoplasm"/>
    <property type="evidence" value="ECO:0007669"/>
    <property type="project" value="TreeGrafter"/>
</dbReference>
<evidence type="ECO:0000313" key="4">
    <source>
        <dbReference type="Proteomes" id="UP000008366"/>
    </source>
</evidence>
<organism evidence="3 4">
    <name type="scientific">Kineosphaera limosa NBRC 100340</name>
    <dbReference type="NCBI Taxonomy" id="1184609"/>
    <lineage>
        <taxon>Bacteria</taxon>
        <taxon>Bacillati</taxon>
        <taxon>Actinomycetota</taxon>
        <taxon>Actinomycetes</taxon>
        <taxon>Micrococcales</taxon>
        <taxon>Dermatophilaceae</taxon>
        <taxon>Kineosphaera</taxon>
    </lineage>
</organism>
<accession>K6WT97</accession>
<dbReference type="SUPFAM" id="SSF53254">
    <property type="entry name" value="Phosphoglycerate mutase-like"/>
    <property type="match status" value="1"/>
</dbReference>
<dbReference type="RefSeq" id="WP_006593603.1">
    <property type="nucleotide sequence ID" value="NZ_BAHD01000055.1"/>
</dbReference>
<evidence type="ECO:0000256" key="1">
    <source>
        <dbReference type="PIRSR" id="PIRSR613078-1"/>
    </source>
</evidence>
<gene>
    <name evidence="3" type="ORF">KILIM_055_00390</name>
</gene>
<keyword evidence="4" id="KW-1185">Reference proteome</keyword>
<name>K6WT97_9MICO</name>
<feature type="active site" description="Tele-phosphohistidine intermediate" evidence="1">
    <location>
        <position position="20"/>
    </location>
</feature>
<evidence type="ECO:0000313" key="3">
    <source>
        <dbReference type="EMBL" id="GAB97071.1"/>
    </source>
</evidence>
<dbReference type="InterPro" id="IPR029033">
    <property type="entry name" value="His_PPase_superfam"/>
</dbReference>
<dbReference type="Proteomes" id="UP000008366">
    <property type="component" value="Unassembled WGS sequence"/>
</dbReference>
<feature type="binding site" evidence="2">
    <location>
        <position position="69"/>
    </location>
    <ligand>
        <name>substrate</name>
    </ligand>
</feature>
<dbReference type="CDD" id="cd07067">
    <property type="entry name" value="HP_PGM_like"/>
    <property type="match status" value="1"/>
</dbReference>
<comment type="caution">
    <text evidence="3">The sequence shown here is derived from an EMBL/GenBank/DDBJ whole genome shotgun (WGS) entry which is preliminary data.</text>
</comment>